<protein>
    <submittedName>
        <fullName evidence="2">Uncharacterized protein</fullName>
    </submittedName>
</protein>
<organism evidence="2 3">
    <name type="scientific">Sphaerulina musiva (strain SO2202)</name>
    <name type="common">Poplar stem canker fungus</name>
    <name type="synonym">Septoria musiva</name>
    <dbReference type="NCBI Taxonomy" id="692275"/>
    <lineage>
        <taxon>Eukaryota</taxon>
        <taxon>Fungi</taxon>
        <taxon>Dikarya</taxon>
        <taxon>Ascomycota</taxon>
        <taxon>Pezizomycotina</taxon>
        <taxon>Dothideomycetes</taxon>
        <taxon>Dothideomycetidae</taxon>
        <taxon>Mycosphaerellales</taxon>
        <taxon>Mycosphaerellaceae</taxon>
        <taxon>Sphaerulina</taxon>
    </lineage>
</organism>
<dbReference type="Proteomes" id="UP000016931">
    <property type="component" value="Unassembled WGS sequence"/>
</dbReference>
<proteinExistence type="predicted"/>
<keyword evidence="1" id="KW-0812">Transmembrane</keyword>
<dbReference type="EMBL" id="KB456264">
    <property type="protein sequence ID" value="EMF12725.1"/>
    <property type="molecule type" value="Genomic_DNA"/>
</dbReference>
<dbReference type="HOGENOM" id="CLU_2832825_0_0_1"/>
<evidence type="ECO:0000313" key="3">
    <source>
        <dbReference type="Proteomes" id="UP000016931"/>
    </source>
</evidence>
<evidence type="ECO:0000256" key="1">
    <source>
        <dbReference type="SAM" id="Phobius"/>
    </source>
</evidence>
<dbReference type="AlphaFoldDB" id="M3D3C0"/>
<gene>
    <name evidence="2" type="ORF">SEPMUDRAFT_149307</name>
</gene>
<keyword evidence="1" id="KW-0472">Membrane</keyword>
<evidence type="ECO:0000313" key="2">
    <source>
        <dbReference type="EMBL" id="EMF12725.1"/>
    </source>
</evidence>
<reference evidence="2 3" key="1">
    <citation type="journal article" date="2012" name="PLoS Pathog.">
        <title>Diverse lifestyles and strategies of plant pathogenesis encoded in the genomes of eighteen Dothideomycetes fungi.</title>
        <authorList>
            <person name="Ohm R.A."/>
            <person name="Feau N."/>
            <person name="Henrissat B."/>
            <person name="Schoch C.L."/>
            <person name="Horwitz B.A."/>
            <person name="Barry K.W."/>
            <person name="Condon B.J."/>
            <person name="Copeland A.C."/>
            <person name="Dhillon B."/>
            <person name="Glaser F."/>
            <person name="Hesse C.N."/>
            <person name="Kosti I."/>
            <person name="LaButti K."/>
            <person name="Lindquist E.A."/>
            <person name="Lucas S."/>
            <person name="Salamov A.A."/>
            <person name="Bradshaw R.E."/>
            <person name="Ciuffetti L."/>
            <person name="Hamelin R.C."/>
            <person name="Kema G.H.J."/>
            <person name="Lawrence C."/>
            <person name="Scott J.A."/>
            <person name="Spatafora J.W."/>
            <person name="Turgeon B.G."/>
            <person name="de Wit P.J.G.M."/>
            <person name="Zhong S."/>
            <person name="Goodwin S.B."/>
            <person name="Grigoriev I.V."/>
        </authorList>
    </citation>
    <scope>NUCLEOTIDE SEQUENCE [LARGE SCALE GENOMIC DNA]</scope>
    <source>
        <strain evidence="2 3">SO2202</strain>
    </source>
</reference>
<feature type="transmembrane region" description="Helical" evidence="1">
    <location>
        <begin position="20"/>
        <end position="44"/>
    </location>
</feature>
<name>M3D3C0_SPHMS</name>
<dbReference type="GeneID" id="27902615"/>
<keyword evidence="3" id="KW-1185">Reference proteome</keyword>
<dbReference type="RefSeq" id="XP_016760846.1">
    <property type="nucleotide sequence ID" value="XM_016905478.1"/>
</dbReference>
<keyword evidence="1" id="KW-1133">Transmembrane helix</keyword>
<accession>M3D3C0</accession>
<sequence>MACFRSTERCTSSGSPVTDGAAFVLPSTITLGLMGTWDFAWMRWRDSVGDDRRRDCEPASLRLAQV</sequence>